<protein>
    <recommendedName>
        <fullName evidence="3">C3H1-type domain-containing protein</fullName>
    </recommendedName>
</protein>
<dbReference type="GO" id="GO:0008270">
    <property type="term" value="F:zinc ion binding"/>
    <property type="evidence" value="ECO:0007669"/>
    <property type="project" value="UniProtKB-KW"/>
</dbReference>
<dbReference type="PANTHER" id="PTHR33050:SF7">
    <property type="entry name" value="RIBONUCLEASE H"/>
    <property type="match status" value="1"/>
</dbReference>
<evidence type="ECO:0000256" key="1">
    <source>
        <dbReference type="PROSITE-ProRule" id="PRU00723"/>
    </source>
</evidence>
<sequence>MATEEASTLDAELLSLAKECRVPQEYHEIFQGFDVPLFGCLVSEASQLDTALAQLLENSEEPDSAAGKLRLLSSLRLLFESCKKQSLASPTNKRSDSSEEAHSSTVGWTEQFPPKLSGEKVISLQKSFHSRYPGEVLDPENFPSSRLLAYAAKVVQKGELKWVPWKIRMCQSQQDSLAMRRPTKTPKLEDLLYDEVPQREIPSGQVGANYLSGIMGLLSTSLAMLNGAHLSVLRKFERKFIRLATQKMESGLRNPSGEELMMADRQLWSQISDLVNLHNWSLDDALTEFTEVRGDMASLLQPRMAPPRRPDFPAPHLRTGRGGKGKHKGDGKGKHASGGQGNHSSTGGAKWVTKFEDKGKTRLLCRDFSSQKGCSFPDCKFEHLCPVPRPDGRQDSVTLGGEDAAEQFDWETCLRVLQQHCPLAAPLIRSHVPDSGRSQASYFNAGARAGSQSGICNFTFQHELLVKYVNLFLRTFFADATWTSFCISHNEFAHLHSDFNFPGSLNYTCSLGPFEKGRLWVQLPAECLPHLERVPPPDSTADTSLRGVLVSTRRSGFSFDGRIPHCSEPWSGDRWVITAYTSATWQSLSGVDFQRLTDLHFPMPGKEDSPPPLALDPAPSLPSPPEILDLQQVQGNLFVELFSGSSRPLSAAFLQSGISVMSLDILRSTTHDLTKDSVFELLLRLAFSGAISLLHASPPGRDYSRCKLRKGPGPKPLRTPAHMSGVPGLSSEEKARLDLSSQLMSRAVELAHATFKAGGHYTLENPANSMIWDEPAVRLLLQKSSADVIIVSACAYGWDIYKRWAFASTFRDMQQLAADCRHPDGSHAQVAGILDPSGGFVSQQTSEFPEPLAAKFVSSALPLFRRSENPVDVALDQLLQLLPTKGQFDPPFAHQDGAGIFSVPDWSFPPSGAVDRLGQVRQALMSKLFAMKAPLRLREHVASKAEHSLFSDKEISEFRAVFQEFLEASSGQKVDWSVKPHQPYALQALRLLSEVLEDPDASLFPTLLEGVPSGYFQDIPPSRVFIPLGSESAHPTEQLVVHNSNWKGARDNPEALESLIQEELANNYIEEVSLEEARRRWEHVAVGKLNVVIVPEKNPRLTVDETISGVNPSCSIPERYNLPGIYQAFRTSRLSGFLVRTWHSLLWLSHFLSMYVDDLILAMQTGALDISACLILAFAAVFGVRLSWPKLQLGSSVVWIGWQLNYRSGTVQVTATKKEKLASVLRPLLGEGRVELRDLQKALGLLQWLTQLHVELRPWLSVLYDDATRPPATSYSVDPAYWSQLHACLSDALVFITVPPGTAIPLGSKLISARHVEISCKADLRKVPLTSKRVWLRIADPLARFRRLSKLSRKLLSFWYDWSQSYHFHECLHLPPRRLDCVMAADAFASGEELGIGGFVEFPGSPPMWFSERYSLSDFKYLDLPLHHDAQRDISCWETLAQVGLMLLYAQLCPGGRMRLILPSFSDNTGAEAVCAKLLTTKSPLCFFAQLVAMVSTRLGIRLDVQHISGERNEDADLLSRWDEQAPLGERWDLDMRYRFSVQDFFDQRHDVRLFPSDAHILWKLPR</sequence>
<dbReference type="EMBL" id="LSRX01001675">
    <property type="protein sequence ID" value="OLP78010.1"/>
    <property type="molecule type" value="Genomic_DNA"/>
</dbReference>
<feature type="domain" description="C3H1-type" evidence="3">
    <location>
        <begin position="359"/>
        <end position="386"/>
    </location>
</feature>
<dbReference type="PANTHER" id="PTHR33050">
    <property type="entry name" value="REVERSE TRANSCRIPTASE DOMAIN-CONTAINING PROTEIN"/>
    <property type="match status" value="1"/>
</dbReference>
<evidence type="ECO:0000313" key="4">
    <source>
        <dbReference type="EMBL" id="OLP78010.1"/>
    </source>
</evidence>
<dbReference type="SUPFAM" id="SSF56672">
    <property type="entry name" value="DNA/RNA polymerases"/>
    <property type="match status" value="1"/>
</dbReference>
<evidence type="ECO:0000259" key="3">
    <source>
        <dbReference type="PROSITE" id="PS50103"/>
    </source>
</evidence>
<feature type="region of interest" description="Disordered" evidence="2">
    <location>
        <begin position="301"/>
        <end position="350"/>
    </location>
</feature>
<dbReference type="OrthoDB" id="415279at2759"/>
<keyword evidence="5" id="KW-1185">Reference proteome</keyword>
<name>A0A1Q9C515_SYMMI</name>
<keyword evidence="1" id="KW-0479">Metal-binding</keyword>
<feature type="compositionally biased region" description="Basic and acidic residues" evidence="2">
    <location>
        <begin position="93"/>
        <end position="102"/>
    </location>
</feature>
<dbReference type="InterPro" id="IPR052055">
    <property type="entry name" value="Hepadnavirus_pol/RT"/>
</dbReference>
<proteinExistence type="predicted"/>
<organism evidence="4 5">
    <name type="scientific">Symbiodinium microadriaticum</name>
    <name type="common">Dinoflagellate</name>
    <name type="synonym">Zooxanthella microadriatica</name>
    <dbReference type="NCBI Taxonomy" id="2951"/>
    <lineage>
        <taxon>Eukaryota</taxon>
        <taxon>Sar</taxon>
        <taxon>Alveolata</taxon>
        <taxon>Dinophyceae</taxon>
        <taxon>Suessiales</taxon>
        <taxon>Symbiodiniaceae</taxon>
        <taxon>Symbiodinium</taxon>
    </lineage>
</organism>
<evidence type="ECO:0000256" key="2">
    <source>
        <dbReference type="SAM" id="MobiDB-lite"/>
    </source>
</evidence>
<accession>A0A1Q9C515</accession>
<evidence type="ECO:0000313" key="5">
    <source>
        <dbReference type="Proteomes" id="UP000186817"/>
    </source>
</evidence>
<dbReference type="InterPro" id="IPR043502">
    <property type="entry name" value="DNA/RNA_pol_sf"/>
</dbReference>
<feature type="zinc finger region" description="C3H1-type" evidence="1">
    <location>
        <begin position="359"/>
        <end position="386"/>
    </location>
</feature>
<gene>
    <name evidence="4" type="ORF">AK812_SmicGene41859</name>
</gene>
<keyword evidence="1" id="KW-0863">Zinc-finger</keyword>
<dbReference type="PROSITE" id="PS50103">
    <property type="entry name" value="ZF_C3H1"/>
    <property type="match status" value="1"/>
</dbReference>
<dbReference type="Proteomes" id="UP000186817">
    <property type="component" value="Unassembled WGS sequence"/>
</dbReference>
<feature type="region of interest" description="Disordered" evidence="2">
    <location>
        <begin position="88"/>
        <end position="112"/>
    </location>
</feature>
<comment type="caution">
    <text evidence="4">The sequence shown here is derived from an EMBL/GenBank/DDBJ whole genome shotgun (WGS) entry which is preliminary data.</text>
</comment>
<keyword evidence="1" id="KW-0862">Zinc</keyword>
<dbReference type="InterPro" id="IPR000571">
    <property type="entry name" value="Znf_CCCH"/>
</dbReference>
<feature type="compositionally biased region" description="Basic residues" evidence="2">
    <location>
        <begin position="318"/>
        <end position="327"/>
    </location>
</feature>
<reference evidence="4 5" key="1">
    <citation type="submission" date="2016-02" db="EMBL/GenBank/DDBJ databases">
        <title>Genome analysis of coral dinoflagellate symbionts highlights evolutionary adaptations to a symbiotic lifestyle.</title>
        <authorList>
            <person name="Aranda M."/>
            <person name="Li Y."/>
            <person name="Liew Y.J."/>
            <person name="Baumgarten S."/>
            <person name="Simakov O."/>
            <person name="Wilson M."/>
            <person name="Piel J."/>
            <person name="Ashoor H."/>
            <person name="Bougouffa S."/>
            <person name="Bajic V.B."/>
            <person name="Ryu T."/>
            <person name="Ravasi T."/>
            <person name="Bayer T."/>
            <person name="Micklem G."/>
            <person name="Kim H."/>
            <person name="Bhak J."/>
            <person name="Lajeunesse T.C."/>
            <person name="Voolstra C.R."/>
        </authorList>
    </citation>
    <scope>NUCLEOTIDE SEQUENCE [LARGE SCALE GENOMIC DNA]</scope>
    <source>
        <strain evidence="4 5">CCMP2467</strain>
    </source>
</reference>